<evidence type="ECO:0000256" key="1">
    <source>
        <dbReference type="ARBA" id="ARBA00004141"/>
    </source>
</evidence>
<keyword evidence="7" id="KW-0407">Ion channel</keyword>
<feature type="transmembrane region" description="Helical" evidence="9">
    <location>
        <begin position="25"/>
        <end position="43"/>
    </location>
</feature>
<organism evidence="11 12">
    <name type="scientific">Plectus sambesii</name>
    <dbReference type="NCBI Taxonomy" id="2011161"/>
    <lineage>
        <taxon>Eukaryota</taxon>
        <taxon>Metazoa</taxon>
        <taxon>Ecdysozoa</taxon>
        <taxon>Nematoda</taxon>
        <taxon>Chromadorea</taxon>
        <taxon>Plectida</taxon>
        <taxon>Plectina</taxon>
        <taxon>Plectoidea</taxon>
        <taxon>Plectidae</taxon>
        <taxon>Plectus</taxon>
    </lineage>
</organism>
<reference evidence="12" key="1">
    <citation type="submission" date="2022-11" db="UniProtKB">
        <authorList>
            <consortium name="WormBaseParasite"/>
        </authorList>
    </citation>
    <scope>IDENTIFICATION</scope>
</reference>
<keyword evidence="6 9" id="KW-0472">Membrane</keyword>
<evidence type="ECO:0000256" key="6">
    <source>
        <dbReference type="ARBA" id="ARBA00023136"/>
    </source>
</evidence>
<evidence type="ECO:0000313" key="12">
    <source>
        <dbReference type="WBParaSite" id="PSAMB.scaffold8207size6494.g31109.t1"/>
    </source>
</evidence>
<dbReference type="Pfam" id="PF07885">
    <property type="entry name" value="Ion_trans_2"/>
    <property type="match status" value="1"/>
</dbReference>
<evidence type="ECO:0000256" key="2">
    <source>
        <dbReference type="ARBA" id="ARBA00022448"/>
    </source>
</evidence>
<keyword evidence="2" id="KW-0813">Transport</keyword>
<dbReference type="PANTHER" id="PTHR11003:SF152">
    <property type="entry name" value="TWIK FAMILY OF POTASSIUM CHANNELS PROTEIN 12"/>
    <property type="match status" value="1"/>
</dbReference>
<evidence type="ECO:0000313" key="11">
    <source>
        <dbReference type="Proteomes" id="UP000887566"/>
    </source>
</evidence>
<evidence type="ECO:0000259" key="10">
    <source>
        <dbReference type="Pfam" id="PF07885"/>
    </source>
</evidence>
<keyword evidence="4 9" id="KW-1133">Transmembrane helix</keyword>
<evidence type="ECO:0000256" key="8">
    <source>
        <dbReference type="SAM" id="MobiDB-lite"/>
    </source>
</evidence>
<dbReference type="InterPro" id="IPR013099">
    <property type="entry name" value="K_chnl_dom"/>
</dbReference>
<evidence type="ECO:0000256" key="3">
    <source>
        <dbReference type="ARBA" id="ARBA00022692"/>
    </source>
</evidence>
<keyword evidence="3 9" id="KW-0812">Transmembrane</keyword>
<proteinExistence type="predicted"/>
<keyword evidence="5" id="KW-0406">Ion transport</keyword>
<dbReference type="InterPro" id="IPR003280">
    <property type="entry name" value="2pore_dom_K_chnl"/>
</dbReference>
<name>A0A914XHN8_9BILA</name>
<feature type="domain" description="Potassium channel" evidence="10">
    <location>
        <begin position="117"/>
        <end position="174"/>
    </location>
</feature>
<feature type="transmembrane region" description="Helical" evidence="9">
    <location>
        <begin position="301"/>
        <end position="322"/>
    </location>
</feature>
<dbReference type="Gene3D" id="1.10.287.70">
    <property type="match status" value="1"/>
</dbReference>
<dbReference type="GO" id="GO:0030322">
    <property type="term" value="P:stabilization of membrane potential"/>
    <property type="evidence" value="ECO:0007669"/>
    <property type="project" value="TreeGrafter"/>
</dbReference>
<sequence>MDWFGAASAIFEKVKWTYSQFKLKYLVPFIIILLYTLFGALIFRMCELETDMAIRDRYRRAIDYAYDQVQRRMLEIRCHDTFLVNDSDSQEMHTRDAIDWFLVKLNLTQTIEERSDSSPWSWPGSMFYAGTLYTTIGYGRPSTQTTAGQFATILYIMFGIPLFLTTLKEVGKHLSRLLRKVYKKWIKARQHIPATPAPIRRYSQAMQKHLHLSLPSSRQSSIKRKKKQESAERTLDDVELGLSDHEMEEDEDELSLKDVVVVDGQKNVVSFSEEEEKGPRHLPTLKDQFDAKVDVHRGTPFPISLALFILILWICMSAGLFCIWEKEWGYFMSVYFFFVSIRSVMLRQHAALLVA</sequence>
<accession>A0A914XHN8</accession>
<evidence type="ECO:0000256" key="7">
    <source>
        <dbReference type="ARBA" id="ARBA00023303"/>
    </source>
</evidence>
<feature type="transmembrane region" description="Helical" evidence="9">
    <location>
        <begin position="147"/>
        <end position="167"/>
    </location>
</feature>
<protein>
    <submittedName>
        <fullName evidence="12">Potassium channel domain-containing protein</fullName>
    </submittedName>
</protein>
<evidence type="ECO:0000256" key="9">
    <source>
        <dbReference type="SAM" id="Phobius"/>
    </source>
</evidence>
<dbReference type="GO" id="GO:0015271">
    <property type="term" value="F:outward rectifier potassium channel activity"/>
    <property type="evidence" value="ECO:0007669"/>
    <property type="project" value="TreeGrafter"/>
</dbReference>
<dbReference type="WBParaSite" id="PSAMB.scaffold8207size6494.g31109.t1">
    <property type="protein sequence ID" value="PSAMB.scaffold8207size6494.g31109.t1"/>
    <property type="gene ID" value="PSAMB.scaffold8207size6494.g31109"/>
</dbReference>
<evidence type="ECO:0000256" key="4">
    <source>
        <dbReference type="ARBA" id="ARBA00022989"/>
    </source>
</evidence>
<comment type="subcellular location">
    <subcellularLocation>
        <location evidence="1">Membrane</location>
        <topology evidence="1">Multi-pass membrane protein</topology>
    </subcellularLocation>
</comment>
<keyword evidence="11" id="KW-1185">Reference proteome</keyword>
<evidence type="ECO:0000256" key="5">
    <source>
        <dbReference type="ARBA" id="ARBA00023065"/>
    </source>
</evidence>
<feature type="region of interest" description="Disordered" evidence="8">
    <location>
        <begin position="212"/>
        <end position="234"/>
    </location>
</feature>
<dbReference type="SUPFAM" id="SSF81324">
    <property type="entry name" value="Voltage-gated potassium channels"/>
    <property type="match status" value="2"/>
</dbReference>
<dbReference type="Proteomes" id="UP000887566">
    <property type="component" value="Unplaced"/>
</dbReference>
<dbReference type="AlphaFoldDB" id="A0A914XHN8"/>
<dbReference type="PANTHER" id="PTHR11003">
    <property type="entry name" value="POTASSIUM CHANNEL, SUBFAMILY K"/>
    <property type="match status" value="1"/>
</dbReference>
<feature type="transmembrane region" description="Helical" evidence="9">
    <location>
        <begin position="328"/>
        <end position="345"/>
    </location>
</feature>
<dbReference type="GO" id="GO:0022841">
    <property type="term" value="F:potassium ion leak channel activity"/>
    <property type="evidence" value="ECO:0007669"/>
    <property type="project" value="TreeGrafter"/>
</dbReference>
<dbReference type="GO" id="GO:0005886">
    <property type="term" value="C:plasma membrane"/>
    <property type="evidence" value="ECO:0007669"/>
    <property type="project" value="TreeGrafter"/>
</dbReference>